<dbReference type="PANTHER" id="PTHR44154:SF1">
    <property type="entry name" value="QUINONE OXIDOREDUCTASE"/>
    <property type="match status" value="1"/>
</dbReference>
<name>A0ABS5RVN1_9HYPH</name>
<dbReference type="InterPro" id="IPR051603">
    <property type="entry name" value="Zinc-ADH_QOR/CCCR"/>
</dbReference>
<dbReference type="Gene3D" id="3.90.180.10">
    <property type="entry name" value="Medium-chain alcohol dehydrogenases, catalytic domain"/>
    <property type="match status" value="1"/>
</dbReference>
<dbReference type="RefSeq" id="WP_213984760.1">
    <property type="nucleotide sequence ID" value="NZ_JAFMNX010000002.1"/>
</dbReference>
<dbReference type="EMBL" id="JAFMNX010000002">
    <property type="protein sequence ID" value="MBS9721135.1"/>
    <property type="molecule type" value="Genomic_DNA"/>
</dbReference>
<dbReference type="SUPFAM" id="SSF50129">
    <property type="entry name" value="GroES-like"/>
    <property type="match status" value="1"/>
</dbReference>
<sequence>MFHPGQVNRPGTFAEYTLVDERIVGKLPDAVSFVDAAALPMTALTAHELLFQRMGIPEGAENGSVLVINGAGGVGSIAIQLLRAFTDMTVIATASRPESGHWCKKMGAHYVISHRERLSKALAKLDHQGVDFVACLSHTEAHLPEIIQCIKPFGTIGLIDQPKSLDIMPLREKALRIAFEGVFVKALMQTTDMSTQGQVLTQLGMLLAEGALQTTRNQTLAGLTVENARQAHMAMETGATIGKIVLVPHVQEARGGKLI</sequence>
<protein>
    <submittedName>
        <fullName evidence="3">Zinc-binding dehydrogenase</fullName>
    </submittedName>
</protein>
<dbReference type="Gene3D" id="3.40.50.720">
    <property type="entry name" value="NAD(P)-binding Rossmann-like Domain"/>
    <property type="match status" value="1"/>
</dbReference>
<proteinExistence type="predicted"/>
<organism evidence="3 4">
    <name type="scientific">Tianweitania aestuarii</name>
    <dbReference type="NCBI Taxonomy" id="2814886"/>
    <lineage>
        <taxon>Bacteria</taxon>
        <taxon>Pseudomonadati</taxon>
        <taxon>Pseudomonadota</taxon>
        <taxon>Alphaproteobacteria</taxon>
        <taxon>Hyphomicrobiales</taxon>
        <taxon>Phyllobacteriaceae</taxon>
        <taxon>Tianweitania</taxon>
    </lineage>
</organism>
<reference evidence="3 4" key="1">
    <citation type="submission" date="2021-03" db="EMBL/GenBank/DDBJ databases">
        <title>Tianweitania aestuarii sp. nov., isolated from a tidal flat.</title>
        <authorList>
            <person name="Park S."/>
            <person name="Yoon J.-H."/>
        </authorList>
    </citation>
    <scope>NUCLEOTIDE SEQUENCE [LARGE SCALE GENOMIC DNA]</scope>
    <source>
        <strain evidence="3 4">BSSL-BM11</strain>
    </source>
</reference>
<evidence type="ECO:0000313" key="3">
    <source>
        <dbReference type="EMBL" id="MBS9721135.1"/>
    </source>
</evidence>
<gene>
    <name evidence="3" type="ORF">JYU29_10600</name>
</gene>
<keyword evidence="1" id="KW-0521">NADP</keyword>
<dbReference type="Proteomes" id="UP001297272">
    <property type="component" value="Unassembled WGS sequence"/>
</dbReference>
<dbReference type="InterPro" id="IPR036291">
    <property type="entry name" value="NAD(P)-bd_dom_sf"/>
</dbReference>
<comment type="caution">
    <text evidence="3">The sequence shown here is derived from an EMBL/GenBank/DDBJ whole genome shotgun (WGS) entry which is preliminary data.</text>
</comment>
<dbReference type="InterPro" id="IPR020843">
    <property type="entry name" value="ER"/>
</dbReference>
<dbReference type="Pfam" id="PF13602">
    <property type="entry name" value="ADH_zinc_N_2"/>
    <property type="match status" value="1"/>
</dbReference>
<dbReference type="SMART" id="SM00829">
    <property type="entry name" value="PKS_ER"/>
    <property type="match status" value="1"/>
</dbReference>
<accession>A0ABS5RVN1</accession>
<dbReference type="InterPro" id="IPR011032">
    <property type="entry name" value="GroES-like_sf"/>
</dbReference>
<dbReference type="PANTHER" id="PTHR44154">
    <property type="entry name" value="QUINONE OXIDOREDUCTASE"/>
    <property type="match status" value="1"/>
</dbReference>
<evidence type="ECO:0000313" key="4">
    <source>
        <dbReference type="Proteomes" id="UP001297272"/>
    </source>
</evidence>
<evidence type="ECO:0000259" key="2">
    <source>
        <dbReference type="SMART" id="SM00829"/>
    </source>
</evidence>
<evidence type="ECO:0000256" key="1">
    <source>
        <dbReference type="ARBA" id="ARBA00022857"/>
    </source>
</evidence>
<keyword evidence="4" id="KW-1185">Reference proteome</keyword>
<feature type="domain" description="Enoyl reductase (ER)" evidence="2">
    <location>
        <begin position="2"/>
        <end position="246"/>
    </location>
</feature>
<dbReference type="SUPFAM" id="SSF51735">
    <property type="entry name" value="NAD(P)-binding Rossmann-fold domains"/>
    <property type="match status" value="1"/>
</dbReference>